<dbReference type="Proteomes" id="UP000010808">
    <property type="component" value="Chromosome"/>
</dbReference>
<sequence length="43" mass="5237">MKEILRHYFNPLHVYCRLKSCGMSNTTARNLCEIYERLYSRIL</sequence>
<organism evidence="1 2">
    <name type="scientific">Maridesulfovibrio hydrothermalis AM13 = DSM 14728</name>
    <dbReference type="NCBI Taxonomy" id="1121451"/>
    <lineage>
        <taxon>Bacteria</taxon>
        <taxon>Pseudomonadati</taxon>
        <taxon>Thermodesulfobacteriota</taxon>
        <taxon>Desulfovibrionia</taxon>
        <taxon>Desulfovibrionales</taxon>
        <taxon>Desulfovibrionaceae</taxon>
        <taxon>Maridesulfovibrio</taxon>
    </lineage>
</organism>
<evidence type="ECO:0008006" key="3">
    <source>
        <dbReference type="Google" id="ProtNLM"/>
    </source>
</evidence>
<keyword evidence="2" id="KW-1185">Reference proteome</keyword>
<reference evidence="1 2" key="1">
    <citation type="submission" date="2012-10" db="EMBL/GenBank/DDBJ databases">
        <authorList>
            <person name="Genoscope - CEA"/>
        </authorList>
    </citation>
    <scope>NUCLEOTIDE SEQUENCE [LARGE SCALE GENOMIC DNA]</scope>
    <source>
        <strain evidence="2">AM13 / DSM 14728</strain>
    </source>
</reference>
<dbReference type="PATRIC" id="fig|1121451.3.peg.3167"/>
<name>L0RI01_9BACT</name>
<dbReference type="HOGENOM" id="CLU_215782_0_0_7"/>
<proteinExistence type="predicted"/>
<accession>L0RI01</accession>
<evidence type="ECO:0000313" key="1">
    <source>
        <dbReference type="EMBL" id="CCO25226.1"/>
    </source>
</evidence>
<dbReference type="eggNOG" id="ENOG50318JA">
    <property type="taxonomic scope" value="Bacteria"/>
</dbReference>
<dbReference type="KEGG" id="dhy:DESAM_22959"/>
<evidence type="ECO:0000313" key="2">
    <source>
        <dbReference type="Proteomes" id="UP000010808"/>
    </source>
</evidence>
<dbReference type="STRING" id="1121451.DESAM_22959"/>
<dbReference type="EMBL" id="FO203522">
    <property type="protein sequence ID" value="CCO25226.1"/>
    <property type="molecule type" value="Genomic_DNA"/>
</dbReference>
<gene>
    <name evidence="1" type="ORF">DESAM_22959</name>
</gene>
<protein>
    <recommendedName>
        <fullName evidence="3">Transposase</fullName>
    </recommendedName>
</protein>
<dbReference type="AlphaFoldDB" id="L0RI01"/>